<dbReference type="STRING" id="1801.BRW64_12105"/>
<comment type="caution">
    <text evidence="2">The sequence shown here is derived from an EMBL/GenBank/DDBJ whole genome shotgun (WGS) entry which is preliminary data.</text>
</comment>
<dbReference type="Proteomes" id="UP000191039">
    <property type="component" value="Unassembled WGS sequence"/>
</dbReference>
<dbReference type="Proteomes" id="UP000220340">
    <property type="component" value="Unassembled WGS sequence"/>
</dbReference>
<keyword evidence="4" id="KW-1185">Reference proteome</keyword>
<gene>
    <name evidence="1" type="ORF">BV510_20605</name>
    <name evidence="2" type="ORF">CRI78_27630</name>
</gene>
<dbReference type="SUPFAM" id="SSF48452">
    <property type="entry name" value="TPR-like"/>
    <property type="match status" value="1"/>
</dbReference>
<dbReference type="OrthoDB" id="4377297at2"/>
<evidence type="ECO:0000313" key="3">
    <source>
        <dbReference type="Proteomes" id="UP000191039"/>
    </source>
</evidence>
<dbReference type="Gene3D" id="1.25.40.10">
    <property type="entry name" value="Tetratricopeptide repeat domain"/>
    <property type="match status" value="1"/>
</dbReference>
<organism evidence="2 4">
    <name type="scientific">Mycolicibacterium diernhoferi</name>
    <dbReference type="NCBI Taxonomy" id="1801"/>
    <lineage>
        <taxon>Bacteria</taxon>
        <taxon>Bacillati</taxon>
        <taxon>Actinomycetota</taxon>
        <taxon>Actinomycetes</taxon>
        <taxon>Mycobacteriales</taxon>
        <taxon>Mycobacteriaceae</taxon>
        <taxon>Mycolicibacterium</taxon>
    </lineage>
</organism>
<dbReference type="EMBL" id="MIJD01000249">
    <property type="protein sequence ID" value="OPE50723.1"/>
    <property type="molecule type" value="Genomic_DNA"/>
</dbReference>
<dbReference type="InterPro" id="IPR011990">
    <property type="entry name" value="TPR-like_helical_dom_sf"/>
</dbReference>
<dbReference type="AlphaFoldDB" id="A0A1Q4HFF4"/>
<protein>
    <submittedName>
        <fullName evidence="2">Uncharacterized protein</fullName>
    </submittedName>
</protein>
<evidence type="ECO:0000313" key="1">
    <source>
        <dbReference type="EMBL" id="OPE50723.1"/>
    </source>
</evidence>
<evidence type="ECO:0000313" key="2">
    <source>
        <dbReference type="EMBL" id="PEG51253.1"/>
    </source>
</evidence>
<name>A0A1Q4HFF4_9MYCO</name>
<reference evidence="2 4" key="2">
    <citation type="submission" date="2017-10" db="EMBL/GenBank/DDBJ databases">
        <title>The new phylogeny of genus Mycobacterium.</title>
        <authorList>
            <person name="Tortoli E."/>
            <person name="Trovato A."/>
            <person name="Cirillo D.M."/>
        </authorList>
    </citation>
    <scope>NUCLEOTIDE SEQUENCE [LARGE SCALE GENOMIC DNA]</scope>
    <source>
        <strain evidence="2 4">IP141170001</strain>
    </source>
</reference>
<evidence type="ECO:0000313" key="4">
    <source>
        <dbReference type="Proteomes" id="UP000220340"/>
    </source>
</evidence>
<reference evidence="1 3" key="1">
    <citation type="submission" date="2016-09" db="EMBL/GenBank/DDBJ databases">
        <title>genome sequences of unsequenced Mycobacteria.</title>
        <authorList>
            <person name="Greninger A.L."/>
            <person name="Jerome K.R."/>
            <person name="Mcnair B."/>
            <person name="Wallis C."/>
            <person name="Fang F."/>
        </authorList>
    </citation>
    <scope>NUCLEOTIDE SEQUENCE [LARGE SCALE GENOMIC DNA]</scope>
    <source>
        <strain evidence="1 3">BM1</strain>
    </source>
</reference>
<dbReference type="RefSeq" id="WP_073856464.1">
    <property type="nucleotide sequence ID" value="NZ_BAAATC010000011.1"/>
</dbReference>
<proteinExistence type="predicted"/>
<accession>A0A1Q4HFF4</accession>
<sequence length="267" mass="27824">MASPRSAVTARLTEAAFGADPRRWPLPVADTPHDRWLRAVAAGGQGRYAGAFAELDVIVRTARSGPVLSLAHSTRASFLRQLGGHDLARGWDGRAWAVAGTDTEAGVDALVGLAADALGVGRLAASARLLQRARALLHPGAPARLPVRLSWVSAELAMAGGDGAAAVTHAERAVELAERLGSARHRVKSQVVLSAALCCAGRLDDSREVADTAFAETAEFGLVPLRWALGCLLADIGSTGHSAQQVADIRDAAADTVRRGGGVWTRR</sequence>
<dbReference type="EMBL" id="PDCR01000060">
    <property type="protein sequence ID" value="PEG51253.1"/>
    <property type="molecule type" value="Genomic_DNA"/>
</dbReference>